<evidence type="ECO:0000313" key="1">
    <source>
        <dbReference type="EMBL" id="SEN12270.1"/>
    </source>
</evidence>
<dbReference type="AlphaFoldDB" id="A0A1H8DYK2"/>
<gene>
    <name evidence="1" type="ORF">SAMN05421856_1234</name>
</gene>
<dbReference type="STRING" id="295069.SAMN05421856_1234"/>
<dbReference type="RefSeq" id="WP_143052752.1">
    <property type="nucleotide sequence ID" value="NZ_FOBV01000023.1"/>
</dbReference>
<evidence type="ECO:0000313" key="2">
    <source>
        <dbReference type="Proteomes" id="UP000199450"/>
    </source>
</evidence>
<organism evidence="1 2">
    <name type="scientific">Chryseobacterium taichungense</name>
    <dbReference type="NCBI Taxonomy" id="295069"/>
    <lineage>
        <taxon>Bacteria</taxon>
        <taxon>Pseudomonadati</taxon>
        <taxon>Bacteroidota</taxon>
        <taxon>Flavobacteriia</taxon>
        <taxon>Flavobacteriales</taxon>
        <taxon>Weeksellaceae</taxon>
        <taxon>Chryseobacterium group</taxon>
        <taxon>Chryseobacterium</taxon>
    </lineage>
</organism>
<keyword evidence="2" id="KW-1185">Reference proteome</keyword>
<protein>
    <submittedName>
        <fullName evidence="1">Effector protein</fullName>
    </submittedName>
</protein>
<name>A0A1H8DYK2_9FLAO</name>
<sequence length="213" mass="24658">SLFLLEYGGGTGTDLVNHFEGKQHDLKIEATKKENYHLDGVAYINTSLDVKLSTVNGLQGSPLFIKLAHEMAHAMDPIKNYSIMRDWVPENKDKGYPAVSWSEIYASHIENKIRSEWGIALRNSYSLNPANTQLNQLDYSTLLIDKKGNSLWYNNRERKVSEMTRGEKDPAYKSFLPDNQFQGLPLRYNYYERNRQNPQTISLRIFLLNTFFK</sequence>
<dbReference type="EMBL" id="FOBV01000023">
    <property type="protein sequence ID" value="SEN12270.1"/>
    <property type="molecule type" value="Genomic_DNA"/>
</dbReference>
<proteinExistence type="predicted"/>
<reference evidence="2" key="1">
    <citation type="submission" date="2016-10" db="EMBL/GenBank/DDBJ databases">
        <authorList>
            <person name="Varghese N."/>
            <person name="Submissions S."/>
        </authorList>
    </citation>
    <scope>NUCLEOTIDE SEQUENCE [LARGE SCALE GENOMIC DNA]</scope>
    <source>
        <strain evidence="2">DSM 17453</strain>
    </source>
</reference>
<accession>A0A1H8DYK2</accession>
<dbReference type="Proteomes" id="UP000199450">
    <property type="component" value="Unassembled WGS sequence"/>
</dbReference>
<feature type="non-terminal residue" evidence="1">
    <location>
        <position position="1"/>
    </location>
</feature>
<dbReference type="OrthoDB" id="964483at2"/>